<organism evidence="2 3">
    <name type="scientific">Prorocentrum cordatum</name>
    <dbReference type="NCBI Taxonomy" id="2364126"/>
    <lineage>
        <taxon>Eukaryota</taxon>
        <taxon>Sar</taxon>
        <taxon>Alveolata</taxon>
        <taxon>Dinophyceae</taxon>
        <taxon>Prorocentrales</taxon>
        <taxon>Prorocentraceae</taxon>
        <taxon>Prorocentrum</taxon>
    </lineage>
</organism>
<evidence type="ECO:0000313" key="2">
    <source>
        <dbReference type="EMBL" id="CAK0802908.1"/>
    </source>
</evidence>
<feature type="chain" id="PRO_5046451958" evidence="1">
    <location>
        <begin position="23"/>
        <end position="472"/>
    </location>
</feature>
<evidence type="ECO:0000313" key="3">
    <source>
        <dbReference type="Proteomes" id="UP001189429"/>
    </source>
</evidence>
<keyword evidence="1" id="KW-0732">Signal</keyword>
<feature type="signal peptide" evidence="1">
    <location>
        <begin position="1"/>
        <end position="22"/>
    </location>
</feature>
<dbReference type="EMBL" id="CAUYUJ010002903">
    <property type="protein sequence ID" value="CAK0802908.1"/>
    <property type="molecule type" value="Genomic_DNA"/>
</dbReference>
<accession>A0ABN9QDY1</accession>
<gene>
    <name evidence="2" type="ORF">PCOR1329_LOCUS10264</name>
</gene>
<evidence type="ECO:0000256" key="1">
    <source>
        <dbReference type="SAM" id="SignalP"/>
    </source>
</evidence>
<dbReference type="Proteomes" id="UP001189429">
    <property type="component" value="Unassembled WGS sequence"/>
</dbReference>
<keyword evidence="3" id="KW-1185">Reference proteome</keyword>
<name>A0ABN9QDY1_9DINO</name>
<reference evidence="2" key="1">
    <citation type="submission" date="2023-10" db="EMBL/GenBank/DDBJ databases">
        <authorList>
            <person name="Chen Y."/>
            <person name="Shah S."/>
            <person name="Dougan E. K."/>
            <person name="Thang M."/>
            <person name="Chan C."/>
        </authorList>
    </citation>
    <scope>NUCLEOTIDE SEQUENCE [LARGE SCALE GENOMIC DNA]</scope>
</reference>
<proteinExistence type="predicted"/>
<protein>
    <submittedName>
        <fullName evidence="2">Uncharacterized protein</fullName>
    </submittedName>
</protein>
<sequence length="472" mass="50820">MVLTFVRMISALALGALVISEASEPCASHSASAAEADVAHACDGQDGDVSAMLQIHGKSPALTKAQMIGFSIYTFPDNTLRHDAAMKALSKVAQYAEELESVGINLSFTAPQGFYAGLADPDRDAALRFELMKDAVETARAKANYDPSPSTLKVFMAPEFFFRGSRGAYDANTLYGCPEATSKSKRTCKATIQILLEKMKGFVSEERWSDWLFVFGTIVAAEPRPGASSTHAAITSESLFYNVAPVFRGGPGGERFVLPKTYISGIDFLNCLRGHDGSPDGCVNNPRQLGDPEYTAIPAVAQSYLSDMGFQTATDNMFTVQGVLFGLEICLDHFQAVLHTNMEKKGLLPGGGVQVHLITSAGMSITYGLTPFGAPEFLQDGGEGARSQIGTGQPLLQPEIPALSKDWPRNFTDIFSLESVKPSLRVFSPVPIPASPRFSPWVDRLCAEVASPCVVTKLREHKGLPVQKLFSS</sequence>
<comment type="caution">
    <text evidence="2">The sequence shown here is derived from an EMBL/GenBank/DDBJ whole genome shotgun (WGS) entry which is preliminary data.</text>
</comment>